<dbReference type="Pfam" id="PF22571">
    <property type="entry name" value="LiaI-LiaF-TM_PspC"/>
    <property type="match status" value="1"/>
</dbReference>
<dbReference type="InterPro" id="IPR054321">
    <property type="entry name" value="PspC-rel_TM"/>
</dbReference>
<evidence type="ECO:0000259" key="9">
    <source>
        <dbReference type="Pfam" id="PF22744"/>
    </source>
</evidence>
<evidence type="ECO:0000256" key="4">
    <source>
        <dbReference type="ARBA" id="ARBA00022989"/>
    </source>
</evidence>
<keyword evidence="2" id="KW-1003">Cell membrane</keyword>
<dbReference type="EMBL" id="SAXA01000016">
    <property type="protein sequence ID" value="RXQ89050.1"/>
    <property type="molecule type" value="Genomic_DNA"/>
</dbReference>
<comment type="caution">
    <text evidence="10">The sequence shown here is derived from an EMBL/GenBank/DDBJ whole genome shotgun (WGS) entry which is preliminary data.</text>
</comment>
<evidence type="ECO:0000259" key="7">
    <source>
        <dbReference type="Pfam" id="PF04024"/>
    </source>
</evidence>
<evidence type="ECO:0000259" key="8">
    <source>
        <dbReference type="Pfam" id="PF22571"/>
    </source>
</evidence>
<evidence type="ECO:0000313" key="10">
    <source>
        <dbReference type="EMBL" id="RXQ89050.1"/>
    </source>
</evidence>
<feature type="domain" description="PspC-related transmembrane region" evidence="8">
    <location>
        <begin position="208"/>
        <end position="346"/>
    </location>
</feature>
<feature type="transmembrane region" description="Helical" evidence="6">
    <location>
        <begin position="319"/>
        <end position="340"/>
    </location>
</feature>
<dbReference type="PANTHER" id="PTHR33885:SF3">
    <property type="entry name" value="PHAGE SHOCK PROTEIN C"/>
    <property type="match status" value="1"/>
</dbReference>
<feature type="domain" description="PspC-related ToastRack" evidence="9">
    <location>
        <begin position="405"/>
        <end position="517"/>
    </location>
</feature>
<evidence type="ECO:0000256" key="6">
    <source>
        <dbReference type="SAM" id="Phobius"/>
    </source>
</evidence>
<dbReference type="InterPro" id="IPR052027">
    <property type="entry name" value="PspC"/>
</dbReference>
<feature type="transmembrane region" description="Helical" evidence="6">
    <location>
        <begin position="114"/>
        <end position="130"/>
    </location>
</feature>
<proteinExistence type="predicted"/>
<dbReference type="Pfam" id="PF22744">
    <property type="entry name" value="Toast-rack_PspC-Cterm"/>
    <property type="match status" value="1"/>
</dbReference>
<feature type="transmembrane region" description="Helical" evidence="6">
    <location>
        <begin position="136"/>
        <end position="161"/>
    </location>
</feature>
<dbReference type="RefSeq" id="WP_129255427.1">
    <property type="nucleotide sequence ID" value="NZ_SAXA01000016.1"/>
</dbReference>
<evidence type="ECO:0000256" key="2">
    <source>
        <dbReference type="ARBA" id="ARBA00022475"/>
    </source>
</evidence>
<evidence type="ECO:0000256" key="5">
    <source>
        <dbReference type="ARBA" id="ARBA00023136"/>
    </source>
</evidence>
<feature type="domain" description="Phage shock protein PspC N-terminal" evidence="7">
    <location>
        <begin position="106"/>
        <end position="164"/>
    </location>
</feature>
<dbReference type="Proteomes" id="UP000289703">
    <property type="component" value="Unassembled WGS sequence"/>
</dbReference>
<evidence type="ECO:0000313" key="11">
    <source>
        <dbReference type="Proteomes" id="UP000289703"/>
    </source>
</evidence>
<sequence length="522" mass="59031">MKKTFTINISGSIFHIDEDAYDKLQTYLRSINAHYGSSEEGREIIADIESRISEIFNEKLSSKDQVVTESMIDEVVTIMGKPEEIFETDSEEVEDDFKKQKVYKRRRLFRDPDHRVFGGVASGLSAYFGIDVVVIRLIFVLLFIFGYGSSFLLYIILWVVVPKATTTAQKLEMKGERVNISNIEKSIKDEYEEVKKNFDNMREKRGPQVRDGFDKGVDFAGSALRLVLKVVLIILGLGLIIAGIVSLLTFLGSLIFTTSVVGPFANMHFSGMMMPEMLFTGMGIKLFSLGLTLVIGIPLLLLVFVGIKLLVKFKTNNKAIGLTALALWLGGIVLLISVSLTQVKSYIGSGTTYANTEILDNFDGNTLYLRSEKNIDFNWQDENFDFDGVKIIVKDDEKLVIGEPTLDVEKSNSGNFELIMKKKSRGRNHDDAIDNAEEIKYTWKQVDSLLIFDQYFTLPEGDKWRNQKLMITIKVPEGKAVYLDKSVKTIIHDIENTSNTWDGDMIGKRWVMKKEGLTLSRD</sequence>
<accession>A0A4Q1JIS1</accession>
<evidence type="ECO:0000256" key="3">
    <source>
        <dbReference type="ARBA" id="ARBA00022692"/>
    </source>
</evidence>
<dbReference type="OrthoDB" id="5772680at2"/>
<keyword evidence="5 6" id="KW-0472">Membrane</keyword>
<dbReference type="PANTHER" id="PTHR33885">
    <property type="entry name" value="PHAGE SHOCK PROTEIN C"/>
    <property type="match status" value="1"/>
</dbReference>
<keyword evidence="3 6" id="KW-0812">Transmembrane</keyword>
<organism evidence="10 11">
    <name type="scientific">Ancylomarina salipaludis</name>
    <dbReference type="NCBI Taxonomy" id="2501299"/>
    <lineage>
        <taxon>Bacteria</taxon>
        <taxon>Pseudomonadati</taxon>
        <taxon>Bacteroidota</taxon>
        <taxon>Bacteroidia</taxon>
        <taxon>Marinilabiliales</taxon>
        <taxon>Marinifilaceae</taxon>
        <taxon>Ancylomarina</taxon>
    </lineage>
</organism>
<dbReference type="AlphaFoldDB" id="A0A4Q1JIS1"/>
<evidence type="ECO:0000256" key="1">
    <source>
        <dbReference type="ARBA" id="ARBA00004162"/>
    </source>
</evidence>
<keyword evidence="11" id="KW-1185">Reference proteome</keyword>
<dbReference type="InterPro" id="IPR007168">
    <property type="entry name" value="Phageshock_PspC_N"/>
</dbReference>
<dbReference type="Pfam" id="PF04024">
    <property type="entry name" value="PspC"/>
    <property type="match status" value="1"/>
</dbReference>
<gene>
    <name evidence="10" type="ORF">EO244_14575</name>
</gene>
<dbReference type="InterPro" id="IPR054319">
    <property type="entry name" value="PspC-rel_ToastRack"/>
</dbReference>
<feature type="transmembrane region" description="Helical" evidence="6">
    <location>
        <begin position="230"/>
        <end position="257"/>
    </location>
</feature>
<dbReference type="GO" id="GO:0005886">
    <property type="term" value="C:plasma membrane"/>
    <property type="evidence" value="ECO:0007669"/>
    <property type="project" value="UniProtKB-SubCell"/>
</dbReference>
<keyword evidence="4 6" id="KW-1133">Transmembrane helix</keyword>
<reference evidence="10 11" key="1">
    <citation type="submission" date="2019-01" db="EMBL/GenBank/DDBJ databases">
        <title>Ancylomarina salipaludis sp. nov., isolated from a salt marsh.</title>
        <authorList>
            <person name="Yoon J.-H."/>
        </authorList>
    </citation>
    <scope>NUCLEOTIDE SEQUENCE [LARGE SCALE GENOMIC DNA]</scope>
    <source>
        <strain evidence="10 11">SHSM-M15</strain>
    </source>
</reference>
<comment type="subcellular location">
    <subcellularLocation>
        <location evidence="1">Cell membrane</location>
        <topology evidence="1">Single-pass membrane protein</topology>
    </subcellularLocation>
</comment>
<feature type="transmembrane region" description="Helical" evidence="6">
    <location>
        <begin position="277"/>
        <end position="307"/>
    </location>
</feature>
<name>A0A4Q1JIS1_9BACT</name>
<protein>
    <submittedName>
        <fullName evidence="10">PspC domain-containing protein</fullName>
    </submittedName>
</protein>